<dbReference type="EMBL" id="CP002896">
    <property type="protein sequence ID" value="AEK46518.1"/>
    <property type="molecule type" value="Genomic_DNA"/>
</dbReference>
<gene>
    <name evidence="1" type="ordered locus">RAM_40255</name>
</gene>
<name>A0A9R0P538_AMYMS</name>
<accession>A0A9R0P538</accession>
<sequence length="57" mass="5730">MVPEEVLAKSVTALLGPEHATPAQVRATAVEGIQALADGRATALELIAAPARPVSAV</sequence>
<keyword evidence="2" id="KW-1185">Reference proteome</keyword>
<proteinExistence type="predicted"/>
<organism evidence="1 2">
    <name type="scientific">Amycolatopsis mediterranei (strain S699)</name>
    <name type="common">Nocardia mediterranei</name>
    <dbReference type="NCBI Taxonomy" id="713604"/>
    <lineage>
        <taxon>Bacteria</taxon>
        <taxon>Bacillati</taxon>
        <taxon>Actinomycetota</taxon>
        <taxon>Actinomycetes</taxon>
        <taxon>Pseudonocardiales</taxon>
        <taxon>Pseudonocardiaceae</taxon>
        <taxon>Amycolatopsis</taxon>
    </lineage>
</organism>
<evidence type="ECO:0000313" key="2">
    <source>
        <dbReference type="Proteomes" id="UP000006138"/>
    </source>
</evidence>
<reference evidence="1 2" key="1">
    <citation type="journal article" date="2011" name="J. Bacteriol.">
        <title>Whole genome sequence of the rifamycin B-producing strain Amycolatopsis mediterranei S699.</title>
        <authorList>
            <person name="Verma M."/>
            <person name="Kaur J."/>
            <person name="Kumar M."/>
            <person name="Kumari K."/>
            <person name="Saxena A."/>
            <person name="Anand S."/>
            <person name="Nigam A."/>
            <person name="Ravi V."/>
            <person name="Raghuvanshi S."/>
            <person name="Khurana P."/>
            <person name="Tyagi A.K."/>
            <person name="Khurana J.P."/>
            <person name="Lal R."/>
        </authorList>
    </citation>
    <scope>NUCLEOTIDE SEQUENCE [LARGE SCALE GENOMIC DNA]</scope>
    <source>
        <strain evidence="1 2">S699</strain>
    </source>
</reference>
<dbReference type="AlphaFoldDB" id="A0A9R0P538"/>
<dbReference type="GeneID" id="92877153"/>
<dbReference type="RefSeq" id="WP_014467698.1">
    <property type="nucleotide sequence ID" value="NC_017186.1"/>
</dbReference>
<dbReference type="Proteomes" id="UP000006138">
    <property type="component" value="Chromosome"/>
</dbReference>
<protein>
    <submittedName>
        <fullName evidence="1">Uncharacterized protein</fullName>
    </submittedName>
</protein>
<dbReference type="KEGG" id="amn:RAM_40255"/>
<evidence type="ECO:0000313" key="1">
    <source>
        <dbReference type="EMBL" id="AEK46518.1"/>
    </source>
</evidence>